<organism evidence="4 5">
    <name type="scientific">Amphibalanus amphitrite</name>
    <name type="common">Striped barnacle</name>
    <name type="synonym">Balanus amphitrite</name>
    <dbReference type="NCBI Taxonomy" id="1232801"/>
    <lineage>
        <taxon>Eukaryota</taxon>
        <taxon>Metazoa</taxon>
        <taxon>Ecdysozoa</taxon>
        <taxon>Arthropoda</taxon>
        <taxon>Crustacea</taxon>
        <taxon>Multicrustacea</taxon>
        <taxon>Cirripedia</taxon>
        <taxon>Thoracica</taxon>
        <taxon>Thoracicalcarea</taxon>
        <taxon>Balanomorpha</taxon>
        <taxon>Balanoidea</taxon>
        <taxon>Balanidae</taxon>
        <taxon>Amphibalaninae</taxon>
        <taxon>Amphibalanus</taxon>
    </lineage>
</organism>
<protein>
    <submittedName>
        <fullName evidence="4">Protein FAM102A</fullName>
    </submittedName>
</protein>
<reference evidence="4 5" key="1">
    <citation type="submission" date="2019-07" db="EMBL/GenBank/DDBJ databases">
        <title>Draft genome assembly of a fouling barnacle, Amphibalanus amphitrite (Darwin, 1854): The first reference genome for Thecostraca.</title>
        <authorList>
            <person name="Kim W."/>
        </authorList>
    </citation>
    <scope>NUCLEOTIDE SEQUENCE [LARGE SCALE GENOMIC DNA]</scope>
    <source>
        <strain evidence="4">SNU_AA5</strain>
        <tissue evidence="4">Soma without cirri and trophi</tissue>
    </source>
</reference>
<dbReference type="OrthoDB" id="3365224at2759"/>
<evidence type="ECO:0000259" key="3">
    <source>
        <dbReference type="PROSITE" id="PS51840"/>
    </source>
</evidence>
<feature type="region of interest" description="Disordered" evidence="2">
    <location>
        <begin position="155"/>
        <end position="176"/>
    </location>
</feature>
<proteinExistence type="inferred from homology"/>
<dbReference type="InterPro" id="IPR019448">
    <property type="entry name" value="NT-C2"/>
</dbReference>
<feature type="domain" description="C2 NT-type" evidence="3">
    <location>
        <begin position="2"/>
        <end position="144"/>
    </location>
</feature>
<feature type="compositionally biased region" description="Low complexity" evidence="2">
    <location>
        <begin position="256"/>
        <end position="277"/>
    </location>
</feature>
<dbReference type="Proteomes" id="UP000440578">
    <property type="component" value="Unassembled WGS sequence"/>
</dbReference>
<dbReference type="PROSITE" id="PS51840">
    <property type="entry name" value="C2_NT"/>
    <property type="match status" value="1"/>
</dbReference>
<keyword evidence="5" id="KW-1185">Reference proteome</keyword>
<evidence type="ECO:0000256" key="1">
    <source>
        <dbReference type="ARBA" id="ARBA00034780"/>
    </source>
</evidence>
<dbReference type="EMBL" id="VIIS01000349">
    <property type="protein sequence ID" value="KAF0310074.1"/>
    <property type="molecule type" value="Genomic_DNA"/>
</dbReference>
<comment type="caution">
    <text evidence="4">The sequence shown here is derived from an EMBL/GenBank/DDBJ whole genome shotgun (WGS) entry which is preliminary data.</text>
</comment>
<dbReference type="PANTHER" id="PTHR21456:SF1">
    <property type="entry name" value="C2 NT-TYPE DOMAIN-CONTAINING PROTEIN"/>
    <property type="match status" value="1"/>
</dbReference>
<dbReference type="InterPro" id="IPR039931">
    <property type="entry name" value="EEIG1/2-like"/>
</dbReference>
<feature type="compositionally biased region" description="Polar residues" evidence="2">
    <location>
        <begin position="231"/>
        <end position="255"/>
    </location>
</feature>
<dbReference type="AlphaFoldDB" id="A0A6A4X215"/>
<feature type="region of interest" description="Disordered" evidence="2">
    <location>
        <begin position="202"/>
        <end position="312"/>
    </location>
</feature>
<accession>A0A6A4X215</accession>
<dbReference type="PANTHER" id="PTHR21456">
    <property type="entry name" value="FAMILY WITH SEQUENCE SIMILARITY 102"/>
    <property type="match status" value="1"/>
</dbReference>
<sequence>MNIITKKKKYKFQVDLVVEELTAVPFVSAVLFCKVHLLEGGRFEEFSSREEVRDHTVTWNARMSFSAKMTAPCTTGVLDPCLCRISVRKETKGGRSYQKLGFATINLAEFAGGGGQCRRYLLEEHDLRHRQDNSMLKVVLSTTLLSGDPCFRAPVPRSAGHAAESTDPPGGGPPMAAVQTALPGTGGLQLKDLTRVRGDCVGGGAAAASSSDPCEHGLPPPAGSEDPSEPQGHSRNSSSQSAGYGSLQSQGHSEPSQPTHSRHSSSSESGHLGTASSGSGLSDYNSMERAAAGGGEKRKKDSASGSRFDATRVDAEDVINDLLQHADFDNPDESAETSGLQLYVGRDGSTAFSSGSAGNTASYQAVVISKK</sequence>
<evidence type="ECO:0000313" key="5">
    <source>
        <dbReference type="Proteomes" id="UP000440578"/>
    </source>
</evidence>
<name>A0A6A4X215_AMPAM</name>
<evidence type="ECO:0000313" key="4">
    <source>
        <dbReference type="EMBL" id="KAF0310074.1"/>
    </source>
</evidence>
<evidence type="ECO:0000256" key="2">
    <source>
        <dbReference type="SAM" id="MobiDB-lite"/>
    </source>
</evidence>
<dbReference type="Pfam" id="PF10358">
    <property type="entry name" value="NT-C2"/>
    <property type="match status" value="1"/>
</dbReference>
<comment type="similarity">
    <text evidence="1">Belongs to the EEIG family.</text>
</comment>
<gene>
    <name evidence="4" type="primary">fam102a</name>
    <name evidence="4" type="ORF">FJT64_018860</name>
</gene>